<comment type="caution">
    <text evidence="1">The sequence shown here is derived from an EMBL/GenBank/DDBJ whole genome shotgun (WGS) entry which is preliminary data.</text>
</comment>
<protein>
    <submittedName>
        <fullName evidence="1">DUF3795 domain-containing protein</fullName>
    </submittedName>
</protein>
<dbReference type="Proteomes" id="UP000775686">
    <property type="component" value="Unassembled WGS sequence"/>
</dbReference>
<sequence length="156" mass="17116">MCSICGLDCCKECSRREECGGCQKVDGHPFGGTCIAAECIKRGGQEEFLKLKDTLISEFHALGIEGLEVKELHLLNGFFVNLEYPLANGQSVKLLEDKKIYLGNQIERPGSDRCYGIVADESYLLVCEYGCNGTDPEIIIYKSAILCDAFGMNSGK</sequence>
<keyword evidence="2" id="KW-1185">Reference proteome</keyword>
<evidence type="ECO:0000313" key="2">
    <source>
        <dbReference type="Proteomes" id="UP000775686"/>
    </source>
</evidence>
<dbReference type="EMBL" id="JACJKH010000020">
    <property type="protein sequence ID" value="MBM6744877.1"/>
    <property type="molecule type" value="Genomic_DNA"/>
</dbReference>
<organism evidence="1 2">
    <name type="scientific">Drancourtella massiliensis</name>
    <dbReference type="NCBI Taxonomy" id="1632013"/>
    <lineage>
        <taxon>Bacteria</taxon>
        <taxon>Bacillati</taxon>
        <taxon>Bacillota</taxon>
        <taxon>Clostridia</taxon>
        <taxon>Eubacteriales</taxon>
        <taxon>Oscillospiraceae</taxon>
        <taxon>Drancourtella</taxon>
    </lineage>
</organism>
<evidence type="ECO:0000313" key="1">
    <source>
        <dbReference type="EMBL" id="MBM6744877.1"/>
    </source>
</evidence>
<proteinExistence type="predicted"/>
<gene>
    <name evidence="1" type="ORF">H6A32_11280</name>
</gene>
<accession>A0ABS2EJ18</accession>
<name>A0ABS2EJ18_9FIRM</name>
<reference evidence="1 2" key="1">
    <citation type="journal article" date="2021" name="Sci. Rep.">
        <title>The distribution of antibiotic resistance genes in chicken gut microbiota commensals.</title>
        <authorList>
            <person name="Juricova H."/>
            <person name="Matiasovicova J."/>
            <person name="Kubasova T."/>
            <person name="Cejkova D."/>
            <person name="Rychlik I."/>
        </authorList>
    </citation>
    <scope>NUCLEOTIDE SEQUENCE [LARGE SCALE GENOMIC DNA]</scope>
    <source>
        <strain evidence="1 2">An770</strain>
    </source>
</reference>